<dbReference type="Pfam" id="PF00294">
    <property type="entry name" value="PfkB"/>
    <property type="match status" value="1"/>
</dbReference>
<evidence type="ECO:0000256" key="2">
    <source>
        <dbReference type="ARBA" id="ARBA00022679"/>
    </source>
</evidence>
<name>A0A4R7D972_9FLAO</name>
<dbReference type="Gene3D" id="3.40.1190.20">
    <property type="match status" value="1"/>
</dbReference>
<dbReference type="AlphaFoldDB" id="A0A4R7D972"/>
<feature type="domain" description="Carbohydrate kinase PfkB" evidence="4">
    <location>
        <begin position="20"/>
        <end position="283"/>
    </location>
</feature>
<dbReference type="InterPro" id="IPR011611">
    <property type="entry name" value="PfkB_dom"/>
</dbReference>
<dbReference type="EMBL" id="SNZW01000013">
    <property type="protein sequence ID" value="TDS16801.1"/>
    <property type="molecule type" value="Genomic_DNA"/>
</dbReference>
<keyword evidence="3 5" id="KW-0418">Kinase</keyword>
<evidence type="ECO:0000256" key="3">
    <source>
        <dbReference type="ARBA" id="ARBA00022777"/>
    </source>
</evidence>
<dbReference type="RefSeq" id="WP_133672304.1">
    <property type="nucleotide sequence ID" value="NZ_SNZW01000013.1"/>
</dbReference>
<protein>
    <submittedName>
        <fullName evidence="5">Fructokinase</fullName>
    </submittedName>
</protein>
<gene>
    <name evidence="5" type="ORF">DFQ03_1288</name>
</gene>
<evidence type="ECO:0000256" key="1">
    <source>
        <dbReference type="ARBA" id="ARBA00010688"/>
    </source>
</evidence>
<dbReference type="InterPro" id="IPR029056">
    <property type="entry name" value="Ribokinase-like"/>
</dbReference>
<evidence type="ECO:0000313" key="5">
    <source>
        <dbReference type="EMBL" id="TDS16801.1"/>
    </source>
</evidence>
<dbReference type="GO" id="GO:0016301">
    <property type="term" value="F:kinase activity"/>
    <property type="evidence" value="ECO:0007669"/>
    <property type="project" value="UniProtKB-KW"/>
</dbReference>
<reference evidence="5 6" key="1">
    <citation type="submission" date="2019-03" db="EMBL/GenBank/DDBJ databases">
        <title>Genomic Encyclopedia of Type Strains, Phase III (KMG-III): the genomes of soil and plant-associated and newly described type strains.</title>
        <authorList>
            <person name="Whitman W."/>
        </authorList>
    </citation>
    <scope>NUCLEOTIDE SEQUENCE [LARGE SCALE GENOMIC DNA]</scope>
    <source>
        <strain evidence="5 6">CECT 8455</strain>
    </source>
</reference>
<evidence type="ECO:0000313" key="6">
    <source>
        <dbReference type="Proteomes" id="UP000295274"/>
    </source>
</evidence>
<sequence length="296" mass="32497">MDKKVKAVCFGEVLFDKFPTHSKIGGAPLNVSLRLQSLGVNVSVISSVANDANGKKIINHLKKAGVNTEGISVQNEHPTGVVNVVLNDKGVASYDIAYPVAWDKIKVYESRNILMHNSDFFVYGSLACRDEVSENTLKSLLKIAAYKVFDVNLRAPYYTYDLLLDLMIEANFIKFNDDELFEVAAHLGSKYNSMEQTIEFIAERTKTDTICVTKGAYGAVLYNERTFYYNSGYRVKVCDTVGSGDSFLASVLYKIFNGEGPQVAIDFGCAVGTIVAASKGANPILSSSKIELFMNP</sequence>
<dbReference type="Proteomes" id="UP000295274">
    <property type="component" value="Unassembled WGS sequence"/>
</dbReference>
<dbReference type="PANTHER" id="PTHR43085">
    <property type="entry name" value="HEXOKINASE FAMILY MEMBER"/>
    <property type="match status" value="1"/>
</dbReference>
<keyword evidence="6" id="KW-1185">Reference proteome</keyword>
<dbReference type="CDD" id="cd01167">
    <property type="entry name" value="bac_FRK"/>
    <property type="match status" value="1"/>
</dbReference>
<organism evidence="5 6">
    <name type="scientific">Maribacter caenipelagi</name>
    <dbReference type="NCBI Taxonomy" id="1447781"/>
    <lineage>
        <taxon>Bacteria</taxon>
        <taxon>Pseudomonadati</taxon>
        <taxon>Bacteroidota</taxon>
        <taxon>Flavobacteriia</taxon>
        <taxon>Flavobacteriales</taxon>
        <taxon>Flavobacteriaceae</taxon>
        <taxon>Maribacter</taxon>
    </lineage>
</organism>
<evidence type="ECO:0000259" key="4">
    <source>
        <dbReference type="Pfam" id="PF00294"/>
    </source>
</evidence>
<dbReference type="InterPro" id="IPR050306">
    <property type="entry name" value="PfkB_Carbo_kinase"/>
</dbReference>
<accession>A0A4R7D972</accession>
<comment type="similarity">
    <text evidence="1">Belongs to the carbohydrate kinase PfkB family.</text>
</comment>
<proteinExistence type="inferred from homology"/>
<dbReference type="OrthoDB" id="9813569at2"/>
<comment type="caution">
    <text evidence="5">The sequence shown here is derived from an EMBL/GenBank/DDBJ whole genome shotgun (WGS) entry which is preliminary data.</text>
</comment>
<dbReference type="PANTHER" id="PTHR43085:SF57">
    <property type="entry name" value="CARBOHYDRATE KINASE PFKB DOMAIN-CONTAINING PROTEIN"/>
    <property type="match status" value="1"/>
</dbReference>
<dbReference type="SUPFAM" id="SSF53613">
    <property type="entry name" value="Ribokinase-like"/>
    <property type="match status" value="1"/>
</dbReference>
<keyword evidence="2" id="KW-0808">Transferase</keyword>